<keyword evidence="1" id="KW-0812">Transmembrane</keyword>
<accession>A0A1H6EQT9</accession>
<evidence type="ECO:0000313" key="2">
    <source>
        <dbReference type="EMBL" id="SEH00227.1"/>
    </source>
</evidence>
<proteinExistence type="predicted"/>
<keyword evidence="3" id="KW-1185">Reference proteome</keyword>
<protein>
    <submittedName>
        <fullName evidence="2">Uncharacterized protein</fullName>
    </submittedName>
</protein>
<dbReference type="Proteomes" id="UP000236732">
    <property type="component" value="Unassembled WGS sequence"/>
</dbReference>
<organism evidence="2 3">
    <name type="scientific">Nonomuraea solani</name>
    <dbReference type="NCBI Taxonomy" id="1144553"/>
    <lineage>
        <taxon>Bacteria</taxon>
        <taxon>Bacillati</taxon>
        <taxon>Actinomycetota</taxon>
        <taxon>Actinomycetes</taxon>
        <taxon>Streptosporangiales</taxon>
        <taxon>Streptosporangiaceae</taxon>
        <taxon>Nonomuraea</taxon>
    </lineage>
</organism>
<gene>
    <name evidence="2" type="ORF">SAMN05444920_115206</name>
</gene>
<evidence type="ECO:0000256" key="1">
    <source>
        <dbReference type="SAM" id="Phobius"/>
    </source>
</evidence>
<keyword evidence="1" id="KW-0472">Membrane</keyword>
<reference evidence="2 3" key="1">
    <citation type="submission" date="2016-10" db="EMBL/GenBank/DDBJ databases">
        <authorList>
            <person name="de Groot N.N."/>
        </authorList>
    </citation>
    <scope>NUCLEOTIDE SEQUENCE [LARGE SCALE GENOMIC DNA]</scope>
    <source>
        <strain evidence="2 3">CGMCC 4.7037</strain>
    </source>
</reference>
<feature type="transmembrane region" description="Helical" evidence="1">
    <location>
        <begin position="42"/>
        <end position="60"/>
    </location>
</feature>
<dbReference type="OrthoDB" id="3518078at2"/>
<dbReference type="RefSeq" id="WP_103961382.1">
    <property type="nucleotide sequence ID" value="NZ_FNVT01000015.1"/>
</dbReference>
<sequence length="373" mass="39971">MTDDLETYLRSTLGHASEHAPHAPAGLPGRIVARSRRRRTRLHAMIAGVAVASIAVPLTLTRPAGTGDGVTTATTAGPGRVHERNLEVRPPIGERLVTADPSENRPIELWFTRAASGAVHFCTRTRSRAGGGSSFCADDPVAGDFSLQGSTASWPPPDMVLYYGASGDGVSAVAAVTAKGVRTPGTIQRPAGAPQAIWTVTVPSADEVASFEFTDPRGEVRATVRNERLVVPESTAEPVAKERKLGDGLSAGLYETPGKTLIWKLDGKPVETHLVREKDLMTDLGGDRHPVELRERNGRWFGITGARTARVELVFPGGETVSARAVQNPWDLGFRLFAGTHDRTGDIYLEGFEIVGYDAAGKEIWRKPQKSGD</sequence>
<keyword evidence="1" id="KW-1133">Transmembrane helix</keyword>
<dbReference type="AlphaFoldDB" id="A0A1H6EQT9"/>
<name>A0A1H6EQT9_9ACTN</name>
<dbReference type="EMBL" id="FNVT01000015">
    <property type="protein sequence ID" value="SEH00227.1"/>
    <property type="molecule type" value="Genomic_DNA"/>
</dbReference>
<evidence type="ECO:0000313" key="3">
    <source>
        <dbReference type="Proteomes" id="UP000236732"/>
    </source>
</evidence>